<accession>A0A8J5Z2D7</accession>
<dbReference type="PANTHER" id="PTHR47723">
    <property type="entry name" value="OS05G0353850 PROTEIN"/>
    <property type="match status" value="1"/>
</dbReference>
<dbReference type="InterPro" id="IPR044730">
    <property type="entry name" value="RNase_H-like_dom_plant"/>
</dbReference>
<comment type="caution">
    <text evidence="2">The sequence shown here is derived from an EMBL/GenBank/DDBJ whole genome shotgun (WGS) entry which is preliminary data.</text>
</comment>
<feature type="domain" description="RNase H type-1" evidence="1">
    <location>
        <begin position="162"/>
        <end position="230"/>
    </location>
</feature>
<dbReference type="EMBL" id="JAHUZN010000005">
    <property type="protein sequence ID" value="KAG8492855.1"/>
    <property type="molecule type" value="Genomic_DNA"/>
</dbReference>
<evidence type="ECO:0000259" key="1">
    <source>
        <dbReference type="Pfam" id="PF13456"/>
    </source>
</evidence>
<dbReference type="PANTHER" id="PTHR47723:SF19">
    <property type="entry name" value="POLYNUCLEOTIDYL TRANSFERASE, RIBONUCLEASE H-LIKE SUPERFAMILY PROTEIN"/>
    <property type="match status" value="1"/>
</dbReference>
<dbReference type="AlphaFoldDB" id="A0A8J5Z2D7"/>
<keyword evidence="3" id="KW-1185">Reference proteome</keyword>
<dbReference type="InterPro" id="IPR053151">
    <property type="entry name" value="RNase_H-like"/>
</dbReference>
<evidence type="ECO:0000313" key="2">
    <source>
        <dbReference type="EMBL" id="KAG8492855.1"/>
    </source>
</evidence>
<dbReference type="InterPro" id="IPR002156">
    <property type="entry name" value="RNaseH_domain"/>
</dbReference>
<sequence>MAWDRLCFPKGMRGMGFRDFYLFNLAILGRQVWRLMTQKDTLCFKVLSAKYFPDGDVLRHKHCDKPSFTWASIAKATDSLKDGFMWQVGDDNTIDIRLIDRRYEWCIDWLENVLRELDKKATAYFFTPLWSCRNDRNKPPILPQTTVCKSWTKPSNSFVKINVDAAVLNGNVGYGAITRDHDGLVIRGSYSYENEYLDAIWAEFKALVEGLNLASKLKLEKLILESNNATCNTPYPYPTLAQGSRHYLT</sequence>
<dbReference type="Pfam" id="PF13456">
    <property type="entry name" value="RVT_3"/>
    <property type="match status" value="1"/>
</dbReference>
<dbReference type="GO" id="GO:0003676">
    <property type="term" value="F:nucleic acid binding"/>
    <property type="evidence" value="ECO:0007669"/>
    <property type="project" value="InterPro"/>
</dbReference>
<dbReference type="GO" id="GO:0004523">
    <property type="term" value="F:RNA-DNA hybrid ribonuclease activity"/>
    <property type="evidence" value="ECO:0007669"/>
    <property type="project" value="InterPro"/>
</dbReference>
<dbReference type="OrthoDB" id="1000634at2759"/>
<dbReference type="CDD" id="cd06222">
    <property type="entry name" value="RNase_H_like"/>
    <property type="match status" value="1"/>
</dbReference>
<organism evidence="2 3">
    <name type="scientific">Gossypium anomalum</name>
    <dbReference type="NCBI Taxonomy" id="47600"/>
    <lineage>
        <taxon>Eukaryota</taxon>
        <taxon>Viridiplantae</taxon>
        <taxon>Streptophyta</taxon>
        <taxon>Embryophyta</taxon>
        <taxon>Tracheophyta</taxon>
        <taxon>Spermatophyta</taxon>
        <taxon>Magnoliopsida</taxon>
        <taxon>eudicotyledons</taxon>
        <taxon>Gunneridae</taxon>
        <taxon>Pentapetalae</taxon>
        <taxon>rosids</taxon>
        <taxon>malvids</taxon>
        <taxon>Malvales</taxon>
        <taxon>Malvaceae</taxon>
        <taxon>Malvoideae</taxon>
        <taxon>Gossypium</taxon>
    </lineage>
</organism>
<proteinExistence type="predicted"/>
<dbReference type="InterPro" id="IPR036397">
    <property type="entry name" value="RNaseH_sf"/>
</dbReference>
<dbReference type="Gene3D" id="3.30.420.10">
    <property type="entry name" value="Ribonuclease H-like superfamily/Ribonuclease H"/>
    <property type="match status" value="1"/>
</dbReference>
<dbReference type="SUPFAM" id="SSF53098">
    <property type="entry name" value="Ribonuclease H-like"/>
    <property type="match status" value="1"/>
</dbReference>
<protein>
    <recommendedName>
        <fullName evidence="1">RNase H type-1 domain-containing protein</fullName>
    </recommendedName>
</protein>
<dbReference type="Proteomes" id="UP000701853">
    <property type="component" value="Chromosome 5"/>
</dbReference>
<evidence type="ECO:0000313" key="3">
    <source>
        <dbReference type="Proteomes" id="UP000701853"/>
    </source>
</evidence>
<reference evidence="2 3" key="1">
    <citation type="journal article" date="2021" name="bioRxiv">
        <title>The Gossypium anomalum genome as a resource for cotton improvement and evolutionary analysis of hybrid incompatibility.</title>
        <authorList>
            <person name="Grover C.E."/>
            <person name="Yuan D."/>
            <person name="Arick M.A."/>
            <person name="Miller E.R."/>
            <person name="Hu G."/>
            <person name="Peterson D.G."/>
            <person name="Wendel J.F."/>
            <person name="Udall J.A."/>
        </authorList>
    </citation>
    <scope>NUCLEOTIDE SEQUENCE [LARGE SCALE GENOMIC DNA]</scope>
    <source>
        <strain evidence="2">JFW-Udall</strain>
        <tissue evidence="2">Leaf</tissue>
    </source>
</reference>
<gene>
    <name evidence="2" type="ORF">CXB51_010163</name>
</gene>
<name>A0A8J5Z2D7_9ROSI</name>
<dbReference type="InterPro" id="IPR012337">
    <property type="entry name" value="RNaseH-like_sf"/>
</dbReference>